<protein>
    <submittedName>
        <fullName evidence="3">Uncharacterized protein</fullName>
    </submittedName>
</protein>
<sequence length="276" mass="30401">MKFQAIALSAFAGSAAAQLGMGRPPSPHDQAKATLVEDFKWRDPFTEATSSLFTPACEVTKTFPAQQYTLHQLYDKQPLGMWSWAEGLKEVFSEREYPGGFSGLDRHGWDRYILLMDYADVPLRAKQWIEAQASGKTADHGLFALFQKPKDKHQKVDDQVVVPEAGLDRADDASRVILFAPGALYKILPLFVAESSDCAATDVSPDALEDLSKYSPDAVDGGVVAWPISHSRPNLREKKRDIEIVIKAQVLKANEPAAKADADAEPEAKTVTKEEL</sequence>
<feature type="chain" id="PRO_5018128632" evidence="2">
    <location>
        <begin position="18"/>
        <end position="276"/>
    </location>
</feature>
<dbReference type="RefSeq" id="XP_028493714.1">
    <property type="nucleotide sequence ID" value="XM_028642507.1"/>
</dbReference>
<accession>A0A3M9Y740</accession>
<keyword evidence="4" id="KW-1185">Reference proteome</keyword>
<evidence type="ECO:0000256" key="2">
    <source>
        <dbReference type="SAM" id="SignalP"/>
    </source>
</evidence>
<dbReference type="GeneID" id="39612109"/>
<evidence type="ECO:0000313" key="4">
    <source>
        <dbReference type="Proteomes" id="UP000267145"/>
    </source>
</evidence>
<organism evidence="3 4">
    <name type="scientific">Verticillium nonalfalfae</name>
    <dbReference type="NCBI Taxonomy" id="1051616"/>
    <lineage>
        <taxon>Eukaryota</taxon>
        <taxon>Fungi</taxon>
        <taxon>Dikarya</taxon>
        <taxon>Ascomycota</taxon>
        <taxon>Pezizomycotina</taxon>
        <taxon>Sordariomycetes</taxon>
        <taxon>Hypocreomycetidae</taxon>
        <taxon>Glomerellales</taxon>
        <taxon>Plectosphaerellaceae</taxon>
        <taxon>Verticillium</taxon>
    </lineage>
</organism>
<dbReference type="Proteomes" id="UP000267145">
    <property type="component" value="Unassembled WGS sequence"/>
</dbReference>
<feature type="signal peptide" evidence="2">
    <location>
        <begin position="1"/>
        <end position="17"/>
    </location>
</feature>
<gene>
    <name evidence="3" type="ORF">D7B24_008420</name>
</gene>
<name>A0A3M9Y740_9PEZI</name>
<comment type="caution">
    <text evidence="3">The sequence shown here is derived from an EMBL/GenBank/DDBJ whole genome shotgun (WGS) entry which is preliminary data.</text>
</comment>
<reference evidence="3 4" key="1">
    <citation type="submission" date="2018-10" db="EMBL/GenBank/DDBJ databases">
        <title>Genome sequence of Verticillium nonalfalfae VnAa140.</title>
        <authorList>
            <person name="Stajich J.E."/>
            <person name="Kasson M.T."/>
        </authorList>
    </citation>
    <scope>NUCLEOTIDE SEQUENCE [LARGE SCALE GENOMIC DNA]</scope>
    <source>
        <strain evidence="3 4">VnAa140</strain>
    </source>
</reference>
<feature type="region of interest" description="Disordered" evidence="1">
    <location>
        <begin position="255"/>
        <end position="276"/>
    </location>
</feature>
<feature type="compositionally biased region" description="Basic and acidic residues" evidence="1">
    <location>
        <begin position="258"/>
        <end position="276"/>
    </location>
</feature>
<evidence type="ECO:0000256" key="1">
    <source>
        <dbReference type="SAM" id="MobiDB-lite"/>
    </source>
</evidence>
<evidence type="ECO:0000313" key="3">
    <source>
        <dbReference type="EMBL" id="RNJ55556.1"/>
    </source>
</evidence>
<dbReference type="EMBL" id="RBVV01000075">
    <property type="protein sequence ID" value="RNJ55556.1"/>
    <property type="molecule type" value="Genomic_DNA"/>
</dbReference>
<keyword evidence="2" id="KW-0732">Signal</keyword>
<proteinExistence type="predicted"/>
<dbReference type="AlphaFoldDB" id="A0A3M9Y740"/>